<feature type="region of interest" description="Disordered" evidence="5">
    <location>
        <begin position="46"/>
        <end position="76"/>
    </location>
</feature>
<dbReference type="AlphaFoldDB" id="A0A2P2JP33"/>
<keyword evidence="2" id="KW-0150">Chloroplast</keyword>
<evidence type="ECO:0000256" key="5">
    <source>
        <dbReference type="SAM" id="MobiDB-lite"/>
    </source>
</evidence>
<dbReference type="EMBL" id="GGEC01014730">
    <property type="protein sequence ID" value="MBW95213.1"/>
    <property type="molecule type" value="Transcribed_RNA"/>
</dbReference>
<dbReference type="InterPro" id="IPR044673">
    <property type="entry name" value="DCL-like"/>
</dbReference>
<reference evidence="6" key="1">
    <citation type="submission" date="2018-02" db="EMBL/GenBank/DDBJ databases">
        <title>Rhizophora mucronata_Transcriptome.</title>
        <authorList>
            <person name="Meera S.P."/>
            <person name="Sreeshan A."/>
            <person name="Augustine A."/>
        </authorList>
    </citation>
    <scope>NUCLEOTIDE SEQUENCE</scope>
    <source>
        <tissue evidence="6">Leaf</tissue>
    </source>
</reference>
<accession>A0A2P2JP33</accession>
<feature type="compositionally biased region" description="Basic and acidic residues" evidence="5">
    <location>
        <begin position="61"/>
        <end position="76"/>
    </location>
</feature>
<dbReference type="GO" id="GO:1901259">
    <property type="term" value="P:chloroplast rRNA processing"/>
    <property type="evidence" value="ECO:0007669"/>
    <property type="project" value="TreeGrafter"/>
</dbReference>
<comment type="subcellular location">
    <subcellularLocation>
        <location evidence="1">Plastid</location>
        <location evidence="1">Chloroplast</location>
    </subcellularLocation>
</comment>
<keyword evidence="3" id="KW-0934">Plastid</keyword>
<evidence type="ECO:0008006" key="7">
    <source>
        <dbReference type="Google" id="ProtNLM"/>
    </source>
</evidence>
<organism evidence="6">
    <name type="scientific">Rhizophora mucronata</name>
    <name type="common">Asiatic mangrove</name>
    <dbReference type="NCBI Taxonomy" id="61149"/>
    <lineage>
        <taxon>Eukaryota</taxon>
        <taxon>Viridiplantae</taxon>
        <taxon>Streptophyta</taxon>
        <taxon>Embryophyta</taxon>
        <taxon>Tracheophyta</taxon>
        <taxon>Spermatophyta</taxon>
        <taxon>Magnoliopsida</taxon>
        <taxon>eudicotyledons</taxon>
        <taxon>Gunneridae</taxon>
        <taxon>Pentapetalae</taxon>
        <taxon>rosids</taxon>
        <taxon>fabids</taxon>
        <taxon>Malpighiales</taxon>
        <taxon>Rhizophoraceae</taxon>
        <taxon>Rhizophora</taxon>
    </lineage>
</organism>
<evidence type="ECO:0000256" key="4">
    <source>
        <dbReference type="ARBA" id="ARBA00022946"/>
    </source>
</evidence>
<dbReference type="GO" id="GO:0009658">
    <property type="term" value="P:chloroplast organization"/>
    <property type="evidence" value="ECO:0007669"/>
    <property type="project" value="UniProtKB-ARBA"/>
</dbReference>
<proteinExistence type="predicted"/>
<evidence type="ECO:0000256" key="1">
    <source>
        <dbReference type="ARBA" id="ARBA00004229"/>
    </source>
</evidence>
<keyword evidence="4" id="KW-0809">Transit peptide</keyword>
<dbReference type="Gene3D" id="3.10.450.40">
    <property type="match status" value="1"/>
</dbReference>
<feature type="compositionally biased region" description="Polar residues" evidence="5">
    <location>
        <begin position="46"/>
        <end position="56"/>
    </location>
</feature>
<evidence type="ECO:0000256" key="2">
    <source>
        <dbReference type="ARBA" id="ARBA00022528"/>
    </source>
</evidence>
<dbReference type="PANTHER" id="PTHR33415:SF4">
    <property type="entry name" value="DCL PROTEIN (DUF3223)"/>
    <property type="match status" value="1"/>
</dbReference>
<dbReference type="PANTHER" id="PTHR33415">
    <property type="entry name" value="PROTEIN EMBRYO DEFECTIVE 514"/>
    <property type="match status" value="1"/>
</dbReference>
<name>A0A2P2JP33_RHIMU</name>
<dbReference type="GO" id="GO:0009507">
    <property type="term" value="C:chloroplast"/>
    <property type="evidence" value="ECO:0007669"/>
    <property type="project" value="UniProtKB-SubCell"/>
</dbReference>
<sequence>MAAALLRGGASLLRLRLQHHRLAVGVLSQLRRPWCAATESNLLNQEASSAKKTTAALNARDPPKHTTGDDSEHQEWKEKKAEILKDIEPIVTLAKEIIHSNRYKDGACLTAEDEEAVVKKLLAYHPNSEDKIGCGLDFVVVDRHPQFRQSRCLFVVRTDGEWMDFSYHKCLQAYIRDRYPAYAESFIKEHFKHGSKYRVSN</sequence>
<evidence type="ECO:0000313" key="6">
    <source>
        <dbReference type="EMBL" id="MBW95213.1"/>
    </source>
</evidence>
<evidence type="ECO:0000256" key="3">
    <source>
        <dbReference type="ARBA" id="ARBA00022640"/>
    </source>
</evidence>
<dbReference type="FunFam" id="3.10.450.40:FF:000008">
    <property type="entry name" value="Protein DCL, chloroplastic"/>
    <property type="match status" value="1"/>
</dbReference>
<dbReference type="Pfam" id="PF11523">
    <property type="entry name" value="DUF3223"/>
    <property type="match status" value="1"/>
</dbReference>
<protein>
    <recommendedName>
        <fullName evidence="7">Protein DCLic</fullName>
    </recommendedName>
</protein>